<organism evidence="1 2">
    <name type="scientific">Paenibacillus sepulcri</name>
    <dbReference type="NCBI Taxonomy" id="359917"/>
    <lineage>
        <taxon>Bacteria</taxon>
        <taxon>Bacillati</taxon>
        <taxon>Bacillota</taxon>
        <taxon>Bacilli</taxon>
        <taxon>Bacillales</taxon>
        <taxon>Paenibacillaceae</taxon>
        <taxon>Paenibacillus</taxon>
    </lineage>
</organism>
<dbReference type="EMBL" id="JAHZIK010003708">
    <property type="protein sequence ID" value="MBW7462224.1"/>
    <property type="molecule type" value="Genomic_DNA"/>
</dbReference>
<keyword evidence="2" id="KW-1185">Reference proteome</keyword>
<gene>
    <name evidence="1" type="ORF">K0U00_50055</name>
</gene>
<proteinExistence type="predicted"/>
<evidence type="ECO:0000313" key="1">
    <source>
        <dbReference type="EMBL" id="MBW7462224.1"/>
    </source>
</evidence>
<feature type="non-terminal residue" evidence="1">
    <location>
        <position position="1"/>
    </location>
</feature>
<sequence length="62" mass="7096">DAWKLANWSAFSQSLAPRHTRWRLPASSVLHYDNSASLDHERLSLIEQFVYGGNTDLIEINP</sequence>
<accession>A0ABS7CMT1</accession>
<dbReference type="Proteomes" id="UP001519887">
    <property type="component" value="Unassembled WGS sequence"/>
</dbReference>
<protein>
    <submittedName>
        <fullName evidence="1">Uncharacterized protein</fullName>
    </submittedName>
</protein>
<reference evidence="1 2" key="1">
    <citation type="submission" date="2021-07" db="EMBL/GenBank/DDBJ databases">
        <title>Paenibacillus radiodurans sp. nov., isolated from the southeastern edge of Tengger Desert.</title>
        <authorList>
            <person name="Zhang G."/>
        </authorList>
    </citation>
    <scope>NUCLEOTIDE SEQUENCE [LARGE SCALE GENOMIC DNA]</scope>
    <source>
        <strain evidence="1 2">CCM 7311</strain>
    </source>
</reference>
<evidence type="ECO:0000313" key="2">
    <source>
        <dbReference type="Proteomes" id="UP001519887"/>
    </source>
</evidence>
<comment type="caution">
    <text evidence="1">The sequence shown here is derived from an EMBL/GenBank/DDBJ whole genome shotgun (WGS) entry which is preliminary data.</text>
</comment>
<name>A0ABS7CMT1_9BACL</name>